<dbReference type="PROSITE" id="PS51257">
    <property type="entry name" value="PROKAR_LIPOPROTEIN"/>
    <property type="match status" value="1"/>
</dbReference>
<evidence type="ECO:0008006" key="3">
    <source>
        <dbReference type="Google" id="ProtNLM"/>
    </source>
</evidence>
<dbReference type="Gene3D" id="2.50.20.20">
    <property type="match status" value="1"/>
</dbReference>
<evidence type="ECO:0000313" key="2">
    <source>
        <dbReference type="Proteomes" id="UP000619260"/>
    </source>
</evidence>
<gene>
    <name evidence="1" type="ORF">Val02_28100</name>
</gene>
<reference evidence="1" key="1">
    <citation type="submission" date="2021-01" db="EMBL/GenBank/DDBJ databases">
        <title>Whole genome shotgun sequence of Virgisporangium aliadipatigenens NBRC 105644.</title>
        <authorList>
            <person name="Komaki H."/>
            <person name="Tamura T."/>
        </authorList>
    </citation>
    <scope>NUCLEOTIDE SEQUENCE</scope>
    <source>
        <strain evidence="1">NBRC 105644</strain>
    </source>
</reference>
<sequence length="264" mass="27272">MKAVVVIGLVTGLLLTTAGCSGDDDKGGSPAARASRSAQAAAVASSAAAVATGDLNTAVQELTKTSYRYTLKAGDAAGGGTVDPSVKQSSLTVTIDADEDFKTEVLILDTELYVRISGLPLPGLDGQKWLKIDRSKIKSFSALGIQDVDDPSGVKTLSKTIATIQKTGDRSYKGTLDLTKGSTAFGLDEAAAKALGEKAKAVPFEATVNAQGKLATWKMTIPAHGTEKETPFELTYGEHGGKFPIDKPAGAVEPPAAVYDILQA</sequence>
<dbReference type="EMBL" id="BOPF01000008">
    <property type="protein sequence ID" value="GIJ45924.1"/>
    <property type="molecule type" value="Genomic_DNA"/>
</dbReference>
<comment type="caution">
    <text evidence="1">The sequence shown here is derived from an EMBL/GenBank/DDBJ whole genome shotgun (WGS) entry which is preliminary data.</text>
</comment>
<proteinExistence type="predicted"/>
<name>A0A8J4DPV8_9ACTN</name>
<dbReference type="Proteomes" id="UP000619260">
    <property type="component" value="Unassembled WGS sequence"/>
</dbReference>
<dbReference type="RefSeq" id="WP_203899454.1">
    <property type="nucleotide sequence ID" value="NZ_BOPF01000008.1"/>
</dbReference>
<protein>
    <recommendedName>
        <fullName evidence="3">Lipoprotein</fullName>
    </recommendedName>
</protein>
<evidence type="ECO:0000313" key="1">
    <source>
        <dbReference type="EMBL" id="GIJ45924.1"/>
    </source>
</evidence>
<organism evidence="1 2">
    <name type="scientific">Virgisporangium aliadipatigenens</name>
    <dbReference type="NCBI Taxonomy" id="741659"/>
    <lineage>
        <taxon>Bacteria</taxon>
        <taxon>Bacillati</taxon>
        <taxon>Actinomycetota</taxon>
        <taxon>Actinomycetes</taxon>
        <taxon>Micromonosporales</taxon>
        <taxon>Micromonosporaceae</taxon>
        <taxon>Virgisporangium</taxon>
    </lineage>
</organism>
<keyword evidence="2" id="KW-1185">Reference proteome</keyword>
<dbReference type="AlphaFoldDB" id="A0A8J4DPV8"/>
<accession>A0A8J4DPV8</accession>